<evidence type="ECO:0000256" key="1">
    <source>
        <dbReference type="ARBA" id="ARBA00008361"/>
    </source>
</evidence>
<dbReference type="HOGENOM" id="CLU_049344_1_1_1"/>
<dbReference type="Pfam" id="PF08241">
    <property type="entry name" value="Methyltransf_11"/>
    <property type="match status" value="1"/>
</dbReference>
<keyword evidence="2" id="KW-0489">Methyltransferase</keyword>
<reference evidence="5 6" key="1">
    <citation type="submission" date="2014-04" db="EMBL/GenBank/DDBJ databases">
        <authorList>
            <consortium name="DOE Joint Genome Institute"/>
            <person name="Kuo A."/>
            <person name="Zuccaro A."/>
            <person name="Kohler A."/>
            <person name="Nagy L.G."/>
            <person name="Floudas D."/>
            <person name="Copeland A."/>
            <person name="Barry K.W."/>
            <person name="Cichocki N."/>
            <person name="Veneault-Fourrey C."/>
            <person name="LaButti K."/>
            <person name="Lindquist E.A."/>
            <person name="Lipzen A."/>
            <person name="Lundell T."/>
            <person name="Morin E."/>
            <person name="Murat C."/>
            <person name="Sun H."/>
            <person name="Tunlid A."/>
            <person name="Henrissat B."/>
            <person name="Grigoriev I.V."/>
            <person name="Hibbett D.S."/>
            <person name="Martin F."/>
            <person name="Nordberg H.P."/>
            <person name="Cantor M.N."/>
            <person name="Hua S.X."/>
        </authorList>
    </citation>
    <scope>NUCLEOTIDE SEQUENCE [LARGE SCALE GENOMIC DNA]</scope>
    <source>
        <strain evidence="5 6">MAFF 305830</strain>
    </source>
</reference>
<dbReference type="OrthoDB" id="10027013at2759"/>
<dbReference type="STRING" id="933852.A0A0C2WEM1"/>
<dbReference type="AlphaFoldDB" id="A0A0C2WEM1"/>
<dbReference type="CDD" id="cd02440">
    <property type="entry name" value="AdoMet_MTases"/>
    <property type="match status" value="1"/>
</dbReference>
<reference evidence="6" key="2">
    <citation type="submission" date="2015-01" db="EMBL/GenBank/DDBJ databases">
        <title>Evolutionary Origins and Diversification of the Mycorrhizal Mutualists.</title>
        <authorList>
            <consortium name="DOE Joint Genome Institute"/>
            <consortium name="Mycorrhizal Genomics Consortium"/>
            <person name="Kohler A."/>
            <person name="Kuo A."/>
            <person name="Nagy L.G."/>
            <person name="Floudas D."/>
            <person name="Copeland A."/>
            <person name="Barry K.W."/>
            <person name="Cichocki N."/>
            <person name="Veneault-Fourrey C."/>
            <person name="LaButti K."/>
            <person name="Lindquist E.A."/>
            <person name="Lipzen A."/>
            <person name="Lundell T."/>
            <person name="Morin E."/>
            <person name="Murat C."/>
            <person name="Riley R."/>
            <person name="Ohm R."/>
            <person name="Sun H."/>
            <person name="Tunlid A."/>
            <person name="Henrissat B."/>
            <person name="Grigoriev I.V."/>
            <person name="Hibbett D.S."/>
            <person name="Martin F."/>
        </authorList>
    </citation>
    <scope>NUCLEOTIDE SEQUENCE [LARGE SCALE GENOMIC DNA]</scope>
    <source>
        <strain evidence="6">MAFF 305830</strain>
    </source>
</reference>
<dbReference type="Proteomes" id="UP000054097">
    <property type="component" value="Unassembled WGS sequence"/>
</dbReference>
<keyword evidence="6" id="KW-1185">Reference proteome</keyword>
<protein>
    <recommendedName>
        <fullName evidence="4">Methyltransferase type 11 domain-containing protein</fullName>
    </recommendedName>
</protein>
<evidence type="ECO:0000256" key="2">
    <source>
        <dbReference type="ARBA" id="ARBA00022603"/>
    </source>
</evidence>
<dbReference type="EMBL" id="KN824319">
    <property type="protein sequence ID" value="KIM24908.1"/>
    <property type="molecule type" value="Genomic_DNA"/>
</dbReference>
<feature type="domain" description="Methyltransferase type 11" evidence="4">
    <location>
        <begin position="47"/>
        <end position="160"/>
    </location>
</feature>
<gene>
    <name evidence="5" type="ORF">M408DRAFT_331571</name>
</gene>
<keyword evidence="3" id="KW-0808">Transferase</keyword>
<dbReference type="InterPro" id="IPR013216">
    <property type="entry name" value="Methyltransf_11"/>
</dbReference>
<dbReference type="PANTHER" id="PTHR44942">
    <property type="entry name" value="METHYLTRANSF_11 DOMAIN-CONTAINING PROTEIN"/>
    <property type="match status" value="1"/>
</dbReference>
<dbReference type="SUPFAM" id="SSF53335">
    <property type="entry name" value="S-adenosyl-L-methionine-dependent methyltransferases"/>
    <property type="match status" value="1"/>
</dbReference>
<dbReference type="PANTHER" id="PTHR44942:SF4">
    <property type="entry name" value="METHYLTRANSFERASE TYPE 11 DOMAIN-CONTAINING PROTEIN"/>
    <property type="match status" value="1"/>
</dbReference>
<evidence type="ECO:0000313" key="6">
    <source>
        <dbReference type="Proteomes" id="UP000054097"/>
    </source>
</evidence>
<evidence type="ECO:0000259" key="4">
    <source>
        <dbReference type="Pfam" id="PF08241"/>
    </source>
</evidence>
<evidence type="ECO:0000256" key="3">
    <source>
        <dbReference type="ARBA" id="ARBA00022679"/>
    </source>
</evidence>
<organism evidence="5 6">
    <name type="scientific">Serendipita vermifera MAFF 305830</name>
    <dbReference type="NCBI Taxonomy" id="933852"/>
    <lineage>
        <taxon>Eukaryota</taxon>
        <taxon>Fungi</taxon>
        <taxon>Dikarya</taxon>
        <taxon>Basidiomycota</taxon>
        <taxon>Agaricomycotina</taxon>
        <taxon>Agaricomycetes</taxon>
        <taxon>Sebacinales</taxon>
        <taxon>Serendipitaceae</taxon>
        <taxon>Serendipita</taxon>
    </lineage>
</organism>
<comment type="similarity">
    <text evidence="1">Belongs to the methyltransferase superfamily.</text>
</comment>
<proteinExistence type="inferred from homology"/>
<dbReference type="GO" id="GO:0008757">
    <property type="term" value="F:S-adenosylmethionine-dependent methyltransferase activity"/>
    <property type="evidence" value="ECO:0007669"/>
    <property type="project" value="InterPro"/>
</dbReference>
<sequence>MAAFAKGVYDAAAYSAFRPVYPRRLFDKLWEYHAASGRPDLRWQRAVDLGCGTGQATVVIAERFGETIGVDPSPNMVSQATKQLTGQYITPYVSTSGRTTEAVPAETRIRYHQSPAENLSFLNDNSVDFAGAAQAIHWFDYGKLWKELGRVLKPGGTAAFWGYSEMRIKGFPSLTPLITYYSQGSNPIDPQRVATGEKVSPERDSLSAYWEQPGRSILNFGLTAVPAPPAETFDSIESKVIAFTGDYRDDIVQRYRKLGRNVEANECVLDRPMNWTLLDKYCRTWISLSNYRDAHPELADEQPDIVNRFLERLREEMQRATGSVPETFVVEWPTTVLLFRKRG</sequence>
<name>A0A0C2WEM1_SERVB</name>
<dbReference type="InterPro" id="IPR029063">
    <property type="entry name" value="SAM-dependent_MTases_sf"/>
</dbReference>
<dbReference type="GO" id="GO:0032259">
    <property type="term" value="P:methylation"/>
    <property type="evidence" value="ECO:0007669"/>
    <property type="project" value="UniProtKB-KW"/>
</dbReference>
<dbReference type="InterPro" id="IPR051052">
    <property type="entry name" value="Diverse_substrate_MTase"/>
</dbReference>
<accession>A0A0C2WEM1</accession>
<evidence type="ECO:0000313" key="5">
    <source>
        <dbReference type="EMBL" id="KIM24908.1"/>
    </source>
</evidence>
<dbReference type="Gene3D" id="3.40.50.150">
    <property type="entry name" value="Vaccinia Virus protein VP39"/>
    <property type="match status" value="1"/>
</dbReference>